<dbReference type="STRING" id="1324314.BVG16_15190"/>
<accession>A0A1T2XDB2</accession>
<dbReference type="Pfam" id="PF03323">
    <property type="entry name" value="GerA"/>
    <property type="match status" value="1"/>
</dbReference>
<keyword evidence="2 4" id="KW-0472">Membrane</keyword>
<feature type="transmembrane region" description="Helical" evidence="4">
    <location>
        <begin position="424"/>
        <end position="449"/>
    </location>
</feature>
<dbReference type="Proteomes" id="UP000190188">
    <property type="component" value="Unassembled WGS sequence"/>
</dbReference>
<protein>
    <submittedName>
        <fullName evidence="5">Spore germination protein</fullName>
    </submittedName>
</protein>
<reference evidence="5 6" key="1">
    <citation type="submission" date="2017-01" db="EMBL/GenBank/DDBJ databases">
        <title>Genome analysis of Paenibacillus selenitrireducens ES3-24.</title>
        <authorList>
            <person name="Xu D."/>
            <person name="Yao R."/>
            <person name="Zheng S."/>
        </authorList>
    </citation>
    <scope>NUCLEOTIDE SEQUENCE [LARGE SCALE GENOMIC DNA]</scope>
    <source>
        <strain evidence="5 6">ES3-24</strain>
    </source>
</reference>
<evidence type="ECO:0000313" key="6">
    <source>
        <dbReference type="Proteomes" id="UP000190188"/>
    </source>
</evidence>
<dbReference type="PIRSF" id="PIRSF005690">
    <property type="entry name" value="GerBA"/>
    <property type="match status" value="1"/>
</dbReference>
<dbReference type="RefSeq" id="WP_078499515.1">
    <property type="nucleotide sequence ID" value="NZ_MSZX01000005.1"/>
</dbReference>
<dbReference type="GO" id="GO:0009847">
    <property type="term" value="P:spore germination"/>
    <property type="evidence" value="ECO:0007669"/>
    <property type="project" value="InterPro"/>
</dbReference>
<evidence type="ECO:0000256" key="2">
    <source>
        <dbReference type="ARBA" id="ARBA00023136"/>
    </source>
</evidence>
<dbReference type="GO" id="GO:0016020">
    <property type="term" value="C:membrane"/>
    <property type="evidence" value="ECO:0007669"/>
    <property type="project" value="InterPro"/>
</dbReference>
<dbReference type="AlphaFoldDB" id="A0A1T2XDB2"/>
<keyword evidence="4" id="KW-0812">Transmembrane</keyword>
<keyword evidence="4" id="KW-1133">Transmembrane helix</keyword>
<dbReference type="PANTHER" id="PTHR22550">
    <property type="entry name" value="SPORE GERMINATION PROTEIN"/>
    <property type="match status" value="1"/>
</dbReference>
<evidence type="ECO:0000256" key="4">
    <source>
        <dbReference type="SAM" id="Phobius"/>
    </source>
</evidence>
<evidence type="ECO:0000256" key="1">
    <source>
        <dbReference type="ARBA" id="ARBA00005278"/>
    </source>
</evidence>
<gene>
    <name evidence="5" type="ORF">BVG16_15190</name>
</gene>
<feature type="transmembrane region" description="Helical" evidence="4">
    <location>
        <begin position="366"/>
        <end position="387"/>
    </location>
</feature>
<feature type="compositionally biased region" description="Basic and acidic residues" evidence="3">
    <location>
        <begin position="491"/>
        <end position="502"/>
    </location>
</feature>
<name>A0A1T2XDB2_9BACL</name>
<comment type="similarity">
    <text evidence="1">Belongs to the GerABKA family.</text>
</comment>
<keyword evidence="6" id="KW-1185">Reference proteome</keyword>
<dbReference type="PANTHER" id="PTHR22550:SF5">
    <property type="entry name" value="LEUCINE ZIPPER PROTEIN 4"/>
    <property type="match status" value="1"/>
</dbReference>
<dbReference type="OrthoDB" id="1726708at2"/>
<sequence>MTNQATSQEDPLDKLNPTSGLPLTYANLKERLSLCADIQYHTLEYGTPVSVMEICLVWCDGVTDHKQINQFIIPKINEMLHVNPAMEELEHNPLLAVDLMDASKGIHEAIMKVFNGYLLICQPQVNLFYTLDISDAPNRVPEESSTEISIKGPKDGFTESLTTNIALVRKRLKTESLKIEKSIMGKRSQTNIALLYLEDVANKNMIETVKQRLSQINLDSIVSSSQLGEAIGDSKYSLFPLLDYIGRPDYVVQALVRGRFSIIVDTVPMVLIGPSELLLELKSPEDVHFPYFFVTFQRLMRVIGLIISIFIPGFWLALCSFNVEQLPLPMLATVTNARLGLPFTAAMELILMLGLFEIFREAGARLPRAVGQTVAVVGGLIVGDAAIRAGLGSPTMLVVAAVNAVATFTLVNQSLSGTVSILKFGVLLMANFFGMFGFFISMLGILLYLSTLESFGIPYLSPISPPSFRDMVKSIAALPPFQNSKRPHYIHPMDETRQGDEQ</sequence>
<dbReference type="InterPro" id="IPR004995">
    <property type="entry name" value="Spore_Ger"/>
</dbReference>
<feature type="region of interest" description="Disordered" evidence="3">
    <location>
        <begin position="483"/>
        <end position="502"/>
    </location>
</feature>
<dbReference type="EMBL" id="MSZX01000005">
    <property type="protein sequence ID" value="OPA77772.1"/>
    <property type="molecule type" value="Genomic_DNA"/>
</dbReference>
<evidence type="ECO:0000256" key="3">
    <source>
        <dbReference type="SAM" id="MobiDB-lite"/>
    </source>
</evidence>
<dbReference type="InterPro" id="IPR050768">
    <property type="entry name" value="UPF0353/GerABKA_families"/>
</dbReference>
<proteinExistence type="inferred from homology"/>
<feature type="transmembrane region" description="Helical" evidence="4">
    <location>
        <begin position="302"/>
        <end position="323"/>
    </location>
</feature>
<evidence type="ECO:0000313" key="5">
    <source>
        <dbReference type="EMBL" id="OPA77772.1"/>
    </source>
</evidence>
<feature type="transmembrane region" description="Helical" evidence="4">
    <location>
        <begin position="339"/>
        <end position="359"/>
    </location>
</feature>
<feature type="transmembrane region" description="Helical" evidence="4">
    <location>
        <begin position="393"/>
        <end position="412"/>
    </location>
</feature>
<organism evidence="5 6">
    <name type="scientific">Paenibacillus selenitireducens</name>
    <dbReference type="NCBI Taxonomy" id="1324314"/>
    <lineage>
        <taxon>Bacteria</taxon>
        <taxon>Bacillati</taxon>
        <taxon>Bacillota</taxon>
        <taxon>Bacilli</taxon>
        <taxon>Bacillales</taxon>
        <taxon>Paenibacillaceae</taxon>
        <taxon>Paenibacillus</taxon>
    </lineage>
</organism>
<comment type="caution">
    <text evidence="5">The sequence shown here is derived from an EMBL/GenBank/DDBJ whole genome shotgun (WGS) entry which is preliminary data.</text>
</comment>